<keyword evidence="9" id="KW-1185">Reference proteome</keyword>
<dbReference type="PANTHER" id="PTHR47156">
    <property type="entry name" value="PROTEIN CBG20824"/>
    <property type="match status" value="1"/>
</dbReference>
<evidence type="ECO:0000313" key="8">
    <source>
        <dbReference type="EMBL" id="KAK0408540.1"/>
    </source>
</evidence>
<feature type="domain" description="RING-type" evidence="7">
    <location>
        <begin position="293"/>
        <end position="332"/>
    </location>
</feature>
<name>A0AA39HNG0_9BILA</name>
<dbReference type="InterPro" id="IPR027370">
    <property type="entry name" value="Znf-RING_euk"/>
</dbReference>
<dbReference type="Pfam" id="PF13445">
    <property type="entry name" value="zf-RING_UBOX"/>
    <property type="match status" value="1"/>
</dbReference>
<reference evidence="8" key="1">
    <citation type="submission" date="2023-06" db="EMBL/GenBank/DDBJ databases">
        <title>Genomic analysis of the entomopathogenic nematode Steinernema hermaphroditum.</title>
        <authorList>
            <person name="Schwarz E.M."/>
            <person name="Heppert J.K."/>
            <person name="Baniya A."/>
            <person name="Schwartz H.T."/>
            <person name="Tan C.-H."/>
            <person name="Antoshechkin I."/>
            <person name="Sternberg P.W."/>
            <person name="Goodrich-Blair H."/>
            <person name="Dillman A.R."/>
        </authorList>
    </citation>
    <scope>NUCLEOTIDE SEQUENCE</scope>
    <source>
        <strain evidence="8">PS9179</strain>
        <tissue evidence="8">Whole animal</tissue>
    </source>
</reference>
<dbReference type="AlphaFoldDB" id="A0AA39HNG0"/>
<keyword evidence="5" id="KW-0175">Coiled coil</keyword>
<dbReference type="InterPro" id="IPR013083">
    <property type="entry name" value="Znf_RING/FYVE/PHD"/>
</dbReference>
<keyword evidence="1" id="KW-0479">Metal-binding</keyword>
<proteinExistence type="predicted"/>
<evidence type="ECO:0000256" key="3">
    <source>
        <dbReference type="ARBA" id="ARBA00022833"/>
    </source>
</evidence>
<dbReference type="InterPro" id="IPR001841">
    <property type="entry name" value="Znf_RING"/>
</dbReference>
<feature type="coiled-coil region" evidence="5">
    <location>
        <begin position="454"/>
        <end position="484"/>
    </location>
</feature>
<evidence type="ECO:0000256" key="1">
    <source>
        <dbReference type="ARBA" id="ARBA00022723"/>
    </source>
</evidence>
<keyword evidence="3" id="KW-0862">Zinc</keyword>
<keyword evidence="6" id="KW-0812">Transmembrane</keyword>
<feature type="transmembrane region" description="Helical" evidence="6">
    <location>
        <begin position="542"/>
        <end position="563"/>
    </location>
</feature>
<dbReference type="EMBL" id="JAUCMV010000003">
    <property type="protein sequence ID" value="KAK0408540.1"/>
    <property type="molecule type" value="Genomic_DNA"/>
</dbReference>
<keyword evidence="6" id="KW-1133">Transmembrane helix</keyword>
<accession>A0AA39HNG0</accession>
<dbReference type="PANTHER" id="PTHR47156:SF10">
    <property type="entry name" value="E3 UBIQUITIN-PROTEIN LIGASE TRIM-21-RELATED"/>
    <property type="match status" value="1"/>
</dbReference>
<evidence type="ECO:0000259" key="7">
    <source>
        <dbReference type="PROSITE" id="PS50089"/>
    </source>
</evidence>
<dbReference type="GO" id="GO:0008270">
    <property type="term" value="F:zinc ion binding"/>
    <property type="evidence" value="ECO:0007669"/>
    <property type="project" value="UniProtKB-KW"/>
</dbReference>
<evidence type="ECO:0000256" key="2">
    <source>
        <dbReference type="ARBA" id="ARBA00022771"/>
    </source>
</evidence>
<sequence length="565" mass="64771">MKLEKLAFSPVHIKCFTVKDNWVYYCNDVAPNEIMMTNLSNGARKPLRADLHYSCCGLAFIKDQLRILCNDDEVLLACNLACNRVEGSATVASKQYIARRTSVPYRASLSVWTFNDSIINLQNYNVYEVRDTNVPYFTYNNRIHSIVRQNGRLLLKSFQSDKHPMVAYGLRDLRELNDVNHDLLKCSSTAHVLDTYAYILCWNDMTQLELWRVDLAGTTSPQRSRTGDLTIREITIENITNLVENLDKIGVPQCTTIDRNAIYISAQNGEMWKLTIEDTPIHEEDSCLEDFQCPVCFECITTPKLFPCGHTICLRCEQSLRYNDYMACPQCRRHASLGEGESLPTNWILTDYLENCRKRKLEGTAQCSSCKKPCERDNFFRCKSCTPDNANDLVCGGCIARKHRCHDYEEVEFVNIKFKESALSLLAGFSELVEMQDAAEMRKTKIKTNSFLTREAFEKEVQELKEFVTKMQQKEQAFEKWKEQASMIVGGVHYIPLSIAEANYFLAYPVLVFSALLIYLSLKVDSPYLTRTYCLNVAIPSLLYSFLCVFPALLVNAGLMSIWEM</sequence>
<dbReference type="PROSITE" id="PS50089">
    <property type="entry name" value="ZF_RING_2"/>
    <property type="match status" value="1"/>
</dbReference>
<dbReference type="InterPro" id="IPR052667">
    <property type="entry name" value="E3_ubiquitin-ligase_RING"/>
</dbReference>
<evidence type="ECO:0000256" key="4">
    <source>
        <dbReference type="PROSITE-ProRule" id="PRU00175"/>
    </source>
</evidence>
<evidence type="ECO:0000256" key="5">
    <source>
        <dbReference type="SAM" id="Coils"/>
    </source>
</evidence>
<evidence type="ECO:0000256" key="6">
    <source>
        <dbReference type="SAM" id="Phobius"/>
    </source>
</evidence>
<dbReference type="SMART" id="SM00184">
    <property type="entry name" value="RING"/>
    <property type="match status" value="1"/>
</dbReference>
<dbReference type="Proteomes" id="UP001175271">
    <property type="component" value="Unassembled WGS sequence"/>
</dbReference>
<keyword evidence="6" id="KW-0472">Membrane</keyword>
<keyword evidence="2 4" id="KW-0863">Zinc-finger</keyword>
<comment type="caution">
    <text evidence="8">The sequence shown here is derived from an EMBL/GenBank/DDBJ whole genome shotgun (WGS) entry which is preliminary data.</text>
</comment>
<gene>
    <name evidence="8" type="ORF">QR680_004014</name>
</gene>
<organism evidence="8 9">
    <name type="scientific">Steinernema hermaphroditum</name>
    <dbReference type="NCBI Taxonomy" id="289476"/>
    <lineage>
        <taxon>Eukaryota</taxon>
        <taxon>Metazoa</taxon>
        <taxon>Ecdysozoa</taxon>
        <taxon>Nematoda</taxon>
        <taxon>Chromadorea</taxon>
        <taxon>Rhabditida</taxon>
        <taxon>Tylenchina</taxon>
        <taxon>Panagrolaimomorpha</taxon>
        <taxon>Strongyloidoidea</taxon>
        <taxon>Steinernematidae</taxon>
        <taxon>Steinernema</taxon>
    </lineage>
</organism>
<dbReference type="SUPFAM" id="SSF57850">
    <property type="entry name" value="RING/U-box"/>
    <property type="match status" value="1"/>
</dbReference>
<dbReference type="Gene3D" id="3.30.40.10">
    <property type="entry name" value="Zinc/RING finger domain, C3HC4 (zinc finger)"/>
    <property type="match status" value="1"/>
</dbReference>
<evidence type="ECO:0000313" key="9">
    <source>
        <dbReference type="Proteomes" id="UP001175271"/>
    </source>
</evidence>
<protein>
    <recommendedName>
        <fullName evidence="7">RING-type domain-containing protein</fullName>
    </recommendedName>
</protein>
<feature type="transmembrane region" description="Helical" evidence="6">
    <location>
        <begin position="504"/>
        <end position="522"/>
    </location>
</feature>